<dbReference type="Proteomes" id="UP000017247">
    <property type="component" value="Unassembled WGS sequence"/>
</dbReference>
<name>U6F8Q7_LACHE</name>
<accession>U6F8Q7</accession>
<dbReference type="EMBL" id="CBUL010000104">
    <property type="protein sequence ID" value="CDI60593.1"/>
    <property type="molecule type" value="Genomic_DNA"/>
</dbReference>
<sequence length="91" mass="9644">MKLKKVVVSLAGLALLGIGTIAFSSNSVSAAETDDSTTVTFNVKQAESSQLNFKSLSDSKVYAKTLWDIGPGGGFPGGPPKIWGSDWHWWG</sequence>
<feature type="signal peptide" evidence="1">
    <location>
        <begin position="1"/>
        <end position="30"/>
    </location>
</feature>
<evidence type="ECO:0000313" key="2">
    <source>
        <dbReference type="EMBL" id="CDI60593.1"/>
    </source>
</evidence>
<dbReference type="RefSeq" id="WP_023191766.1">
    <property type="nucleotide sequence ID" value="NZ_HG531067.1"/>
</dbReference>
<comment type="caution">
    <text evidence="2">The sequence shown here is derived from an EMBL/GenBank/DDBJ whole genome shotgun (WGS) entry which is preliminary data.</text>
</comment>
<keyword evidence="1" id="KW-0732">Signal</keyword>
<reference evidence="2" key="1">
    <citation type="submission" date="2013-09" db="EMBL/GenBank/DDBJ databases">
        <title>Draft Genome Sequence of five Lactobacillus helveticus strains CIRM-BIA 101T, 103, 104, 951 and 953 isolated from milk product.</title>
        <authorList>
            <person name="Valence F."/>
            <person name="Chuat V."/>
            <person name="Ma L."/>
            <person name="Creno S."/>
            <person name="Falentin H."/>
            <person name="Lortal S."/>
            <person name="Bizet C."/>
            <person name="Clermont D."/>
            <person name="Loux V."/>
            <person name="Bouchier C."/>
            <person name="Cousin S."/>
        </authorList>
    </citation>
    <scope>NUCLEOTIDE SEQUENCE [LARGE SCALE GENOMIC DNA]</scope>
    <source>
        <strain evidence="2">CIRM-BIA 104</strain>
    </source>
</reference>
<feature type="chain" id="PRO_5004669183" evidence="1">
    <location>
        <begin position="31"/>
        <end position="91"/>
    </location>
</feature>
<gene>
    <name evidence="2" type="ORF">LHCIRMBIA104_00738</name>
</gene>
<dbReference type="AlphaFoldDB" id="U6F8Q7"/>
<organism evidence="2">
    <name type="scientific">Lactobacillus helveticus CIRM-BIA 104</name>
    <dbReference type="NCBI Taxonomy" id="1226333"/>
    <lineage>
        <taxon>Bacteria</taxon>
        <taxon>Bacillati</taxon>
        <taxon>Bacillota</taxon>
        <taxon>Bacilli</taxon>
        <taxon>Lactobacillales</taxon>
        <taxon>Lactobacillaceae</taxon>
        <taxon>Lactobacillus</taxon>
    </lineage>
</organism>
<protein>
    <submittedName>
        <fullName evidence="2">Uncharacterized protein</fullName>
    </submittedName>
</protein>
<proteinExistence type="predicted"/>
<evidence type="ECO:0000256" key="1">
    <source>
        <dbReference type="SAM" id="SignalP"/>
    </source>
</evidence>
<dbReference type="HOGENOM" id="CLU_2423232_0_0_9"/>